<dbReference type="STRING" id="77044.A0A1W2TS93"/>
<feature type="region of interest" description="Disordered" evidence="3">
    <location>
        <begin position="74"/>
        <end position="131"/>
    </location>
</feature>
<evidence type="ECO:0000256" key="1">
    <source>
        <dbReference type="ARBA" id="ARBA00004123"/>
    </source>
</evidence>
<dbReference type="OrthoDB" id="4525710at2759"/>
<keyword evidence="2" id="KW-0539">Nucleus</keyword>
<dbReference type="PANTHER" id="PTHR37534">
    <property type="entry name" value="TRANSCRIPTIONAL ACTIVATOR PROTEIN UGA3"/>
    <property type="match status" value="1"/>
</dbReference>
<dbReference type="GO" id="GO:0005634">
    <property type="term" value="C:nucleus"/>
    <property type="evidence" value="ECO:0007669"/>
    <property type="project" value="UniProtKB-SubCell"/>
</dbReference>
<keyword evidence="5" id="KW-1185">Reference proteome</keyword>
<evidence type="ECO:0000313" key="4">
    <source>
        <dbReference type="EMBL" id="GAP91381.2"/>
    </source>
</evidence>
<organism evidence="4">
    <name type="scientific">Rosellinia necatrix</name>
    <name type="common">White root-rot fungus</name>
    <dbReference type="NCBI Taxonomy" id="77044"/>
    <lineage>
        <taxon>Eukaryota</taxon>
        <taxon>Fungi</taxon>
        <taxon>Dikarya</taxon>
        <taxon>Ascomycota</taxon>
        <taxon>Pezizomycotina</taxon>
        <taxon>Sordariomycetes</taxon>
        <taxon>Xylariomycetidae</taxon>
        <taxon>Xylariales</taxon>
        <taxon>Xylariaceae</taxon>
        <taxon>Rosellinia</taxon>
    </lineage>
</organism>
<dbReference type="PANTHER" id="PTHR37534:SF2">
    <property type="entry name" value="N-ACETYLTRANSFERASE DOMAIN-CONTAINING PROTEIN"/>
    <property type="match status" value="1"/>
</dbReference>
<dbReference type="Pfam" id="PF11951">
    <property type="entry name" value="Fungal_trans_2"/>
    <property type="match status" value="1"/>
</dbReference>
<dbReference type="InterPro" id="IPR021858">
    <property type="entry name" value="Fun_TF"/>
</dbReference>
<dbReference type="AlphaFoldDB" id="A0A1W2TS93"/>
<accession>A0A1W2TS93</accession>
<dbReference type="GO" id="GO:0045944">
    <property type="term" value="P:positive regulation of transcription by RNA polymerase II"/>
    <property type="evidence" value="ECO:0007669"/>
    <property type="project" value="TreeGrafter"/>
</dbReference>
<feature type="compositionally biased region" description="Polar residues" evidence="3">
    <location>
        <begin position="92"/>
        <end position="103"/>
    </location>
</feature>
<reference evidence="4" key="1">
    <citation type="submission" date="2016-03" db="EMBL/GenBank/DDBJ databases">
        <title>Draft genome sequence of Rosellinia necatrix.</title>
        <authorList>
            <person name="Kanematsu S."/>
        </authorList>
    </citation>
    <scope>NUCLEOTIDE SEQUENCE [LARGE SCALE GENOMIC DNA]</scope>
    <source>
        <strain evidence="4">W97</strain>
    </source>
</reference>
<gene>
    <name evidence="4" type="ORF">SAMD00023353_6300240</name>
</gene>
<evidence type="ECO:0000256" key="2">
    <source>
        <dbReference type="ARBA" id="ARBA00023242"/>
    </source>
</evidence>
<dbReference type="GO" id="GO:0000976">
    <property type="term" value="F:transcription cis-regulatory region binding"/>
    <property type="evidence" value="ECO:0007669"/>
    <property type="project" value="TreeGrafter"/>
</dbReference>
<evidence type="ECO:0000256" key="3">
    <source>
        <dbReference type="SAM" id="MobiDB-lite"/>
    </source>
</evidence>
<evidence type="ECO:0000313" key="5">
    <source>
        <dbReference type="Proteomes" id="UP000054516"/>
    </source>
</evidence>
<protein>
    <submittedName>
        <fullName evidence="4">Putative ARCA protein</fullName>
    </submittedName>
</protein>
<comment type="subcellular location">
    <subcellularLocation>
        <location evidence="1">Nucleus</location>
    </subcellularLocation>
</comment>
<dbReference type="GO" id="GO:0003700">
    <property type="term" value="F:DNA-binding transcription factor activity"/>
    <property type="evidence" value="ECO:0007669"/>
    <property type="project" value="TreeGrafter"/>
</dbReference>
<dbReference type="OMA" id="VQHHILA"/>
<sequence length="595" mass="65835">MWGWNQAANVHPLSLVKPVATNVSNIINYLTHCLKSQRASGRDLQFSPNQTWLRTAKSFNFVDETQEVVNIYETSSSGNEVESDKDYDGTAQIASPSEGSSCHSYPGVGPNPSSQPDDFENSHLSPAEWAPSLCSPTAEDLSIHNQVAGSIPMQHLATGQRNKEANEADLPSPAQDGNLGFQALLSASHLLDYSGVSGGDMAMPVEARNDTQWPAPSHVTQPTWPLKDKQEAQLFCHFVRDIAPLFDLCDHERHFATVVPQRATTCPPLLNAILASSAKHSSRLGLVDPLVADRYYQDSLRTIIPMLSGRGAAVRDEDLLAAIVILRFIEEVDIPFSPADPQSHLIGTRAVLAARDRTRGFSKLGRAVFWLALRQEIWVALVHSRSVHPDMLAEDIVALLEGPPGCDCDYANRVIVQGALCLRYCFGGPQGVRSPSWGDLSGALDRWFAERPWQFYPMSAAAEEDEDQFLPEIKYLTDAVVTGSQHYYLARLILEAHNPMTIKLGPSRKIHLNDIDRKMRRLVRIICGIAKSNPHTVPAYVNASASIVLAGDRFTARHEQEILYNILVKTGKDLYWPTLSAQQDMRSVWGWEASE</sequence>
<proteinExistence type="predicted"/>
<dbReference type="Proteomes" id="UP000054516">
    <property type="component" value="Unassembled WGS sequence"/>
</dbReference>
<dbReference type="EMBL" id="DF977508">
    <property type="protein sequence ID" value="GAP91381.2"/>
    <property type="molecule type" value="Genomic_DNA"/>
</dbReference>
<name>A0A1W2TS93_ROSNE</name>